<keyword evidence="7 9" id="KW-1133">Transmembrane helix</keyword>
<evidence type="ECO:0000256" key="9">
    <source>
        <dbReference type="SAM" id="Phobius"/>
    </source>
</evidence>
<keyword evidence="11" id="KW-1185">Reference proteome</keyword>
<dbReference type="AlphaFoldDB" id="A0A9P7NBY0"/>
<evidence type="ECO:0000256" key="2">
    <source>
        <dbReference type="ARBA" id="ARBA00008807"/>
    </source>
</evidence>
<dbReference type="InterPro" id="IPR004813">
    <property type="entry name" value="OPT"/>
</dbReference>
<feature type="transmembrane region" description="Helical" evidence="9">
    <location>
        <begin position="551"/>
        <end position="571"/>
    </location>
</feature>
<evidence type="ECO:0000256" key="8">
    <source>
        <dbReference type="ARBA" id="ARBA00023136"/>
    </source>
</evidence>
<dbReference type="GO" id="GO:0016020">
    <property type="term" value="C:membrane"/>
    <property type="evidence" value="ECO:0007669"/>
    <property type="project" value="UniProtKB-SubCell"/>
</dbReference>
<evidence type="ECO:0000256" key="7">
    <source>
        <dbReference type="ARBA" id="ARBA00022989"/>
    </source>
</evidence>
<name>A0A9P7NBY0_9HYPO</name>
<feature type="transmembrane region" description="Helical" evidence="9">
    <location>
        <begin position="473"/>
        <end position="494"/>
    </location>
</feature>
<feature type="transmembrane region" description="Helical" evidence="9">
    <location>
        <begin position="257"/>
        <end position="274"/>
    </location>
</feature>
<evidence type="ECO:0000256" key="5">
    <source>
        <dbReference type="ARBA" id="ARBA00022856"/>
    </source>
</evidence>
<feature type="transmembrane region" description="Helical" evidence="9">
    <location>
        <begin position="397"/>
        <end position="418"/>
    </location>
</feature>
<feature type="transmembrane region" description="Helical" evidence="9">
    <location>
        <begin position="722"/>
        <end position="745"/>
    </location>
</feature>
<keyword evidence="6" id="KW-0653">Protein transport</keyword>
<gene>
    <name evidence="10" type="ORF">E4U43_000421</name>
</gene>
<comment type="caution">
    <text evidence="10">The sequence shown here is derived from an EMBL/GenBank/DDBJ whole genome shotgun (WGS) entry which is preliminary data.</text>
</comment>
<organism evidence="10 11">
    <name type="scientific">Claviceps pusilla</name>
    <dbReference type="NCBI Taxonomy" id="123648"/>
    <lineage>
        <taxon>Eukaryota</taxon>
        <taxon>Fungi</taxon>
        <taxon>Dikarya</taxon>
        <taxon>Ascomycota</taxon>
        <taxon>Pezizomycotina</taxon>
        <taxon>Sordariomycetes</taxon>
        <taxon>Hypocreomycetidae</taxon>
        <taxon>Hypocreales</taxon>
        <taxon>Clavicipitaceae</taxon>
        <taxon>Claviceps</taxon>
    </lineage>
</organism>
<comment type="similarity">
    <text evidence="2">Belongs to the oligopeptide OPT transporter family.</text>
</comment>
<dbReference type="NCBIfam" id="TIGR00727">
    <property type="entry name" value="ISP4_OPT"/>
    <property type="match status" value="1"/>
</dbReference>
<evidence type="ECO:0000256" key="6">
    <source>
        <dbReference type="ARBA" id="ARBA00022927"/>
    </source>
</evidence>
<dbReference type="GO" id="GO:0035673">
    <property type="term" value="F:oligopeptide transmembrane transporter activity"/>
    <property type="evidence" value="ECO:0007669"/>
    <property type="project" value="InterPro"/>
</dbReference>
<feature type="transmembrane region" description="Helical" evidence="9">
    <location>
        <begin position="798"/>
        <end position="821"/>
    </location>
</feature>
<feature type="transmembrane region" description="Helical" evidence="9">
    <location>
        <begin position="578"/>
        <end position="599"/>
    </location>
</feature>
<protein>
    <recommendedName>
        <fullName evidence="12">Sexual differentiation process protein isp4</fullName>
    </recommendedName>
</protein>
<dbReference type="PANTHER" id="PTHR22601">
    <property type="entry name" value="ISP4 LIKE PROTEIN"/>
    <property type="match status" value="1"/>
</dbReference>
<evidence type="ECO:0000313" key="10">
    <source>
        <dbReference type="EMBL" id="KAG6006589.1"/>
    </source>
</evidence>
<dbReference type="Proteomes" id="UP000748025">
    <property type="component" value="Unassembled WGS sequence"/>
</dbReference>
<feature type="transmembrane region" description="Helical" evidence="9">
    <location>
        <begin position="322"/>
        <end position="342"/>
    </location>
</feature>
<evidence type="ECO:0000256" key="1">
    <source>
        <dbReference type="ARBA" id="ARBA00004141"/>
    </source>
</evidence>
<keyword evidence="3" id="KW-0813">Transport</keyword>
<dbReference type="OrthoDB" id="9986677at2759"/>
<feature type="transmembrane region" description="Helical" evidence="9">
    <location>
        <begin position="661"/>
        <end position="679"/>
    </location>
</feature>
<dbReference type="InterPro" id="IPR004648">
    <property type="entry name" value="Oligpept_transpt"/>
</dbReference>
<dbReference type="NCBIfam" id="TIGR00728">
    <property type="entry name" value="OPT_sfam"/>
    <property type="match status" value="1"/>
</dbReference>
<evidence type="ECO:0000313" key="11">
    <source>
        <dbReference type="Proteomes" id="UP000748025"/>
    </source>
</evidence>
<accession>A0A9P7NBY0</accession>
<evidence type="ECO:0008006" key="12">
    <source>
        <dbReference type="Google" id="ProtNLM"/>
    </source>
</evidence>
<keyword evidence="5" id="KW-0571">Peptide transport</keyword>
<evidence type="ECO:0000256" key="4">
    <source>
        <dbReference type="ARBA" id="ARBA00022692"/>
    </source>
</evidence>
<feature type="transmembrane region" description="Helical" evidence="9">
    <location>
        <begin position="765"/>
        <end position="786"/>
    </location>
</feature>
<reference evidence="10" key="1">
    <citation type="journal article" date="2020" name="bioRxiv">
        <title>Whole genome comparisons of ergot fungi reveals the divergence and evolution of species within the genus Claviceps are the result of varying mechanisms driving genome evolution and host range expansion.</title>
        <authorList>
            <person name="Wyka S.A."/>
            <person name="Mondo S.J."/>
            <person name="Liu M."/>
            <person name="Dettman J."/>
            <person name="Nalam V."/>
            <person name="Broders K.D."/>
        </authorList>
    </citation>
    <scope>NUCLEOTIDE SEQUENCE</scope>
    <source>
        <strain evidence="10">CCC 602</strain>
    </source>
</reference>
<sequence>MEMADNNWEQSHSQAFEQSQFFDTFSKRTEDIRDKAVRRFNATEDDILEAKKLAASMSLEHVRALMEKMQAVHNDDPNFPCVTMQSIKKFLALDDVMENPERHKQLIQEIKLEAALITNNSPYAEVRAVADNHDDAGMPVSTTRAWTIGIVFSCLAAFANQSLRSKRLSRFDTDTIQLLAYPVGKAWERWVPRVNMRIPFTKHAISSNPGRFNKKEHMLIVLMANASRGLPFAQYTIWTQVLPPYLNWEYTKSFPYILLNSFASNLLGYGVAGLSRRFLVYPSRCVWPKSLVTIALNNALHNDKNQPVKGPFGWMWTMSRRAFFLVSFLAMFVYFWFPKFIFQKLKYFSWMTWIAPDNVMLNAVAGMKNGLGLLNPLPTFDWSVITTGNSDPLTIPAFSTFSFAGGMFITGLMILGIWCTNTWNTAYLPVNSSKIFNHFGEVYDMVFVLDDNGKLDSEKYSSYSAPYLSAANLVFYGTYFALYSAVVTHVLLYYRHELMTGLGIAAQRLRWRRSGAEAQGDREKGTARVINAEDLDVHRRLMAAYPQVSEWFYFALVVISISCGVLAKVLWPSPASPAVVLYGTWLCILFMIPIGIFAATTGLEVTLHVLSALIGSAFVDGSAFGMNFFATYSSATCTQALSIAKDFKIAHYVKIPPRVTFFGHLLATFISTVICAAVVRSQDLCRETNAIRTNSQVFLTASAFWGSIGPGKVFGFHGQYKWLLLGFPVGIVLVLGFFGLGKLMPKNRLLHRVHVVAALAGGVRWAPFSFSFSLPAVPVAWLSWIYMRSRHLAWWSKYNFVLSAALSTGIAMSAIMIASTVELAGINLIWWGNTQQEVGCEGIPCPLMVLDRGERFYPWWDHDKVPAP</sequence>
<dbReference type="Pfam" id="PF03169">
    <property type="entry name" value="OPT"/>
    <property type="match status" value="1"/>
</dbReference>
<dbReference type="EMBL" id="SRPW01001124">
    <property type="protein sequence ID" value="KAG6006589.1"/>
    <property type="molecule type" value="Genomic_DNA"/>
</dbReference>
<comment type="subcellular location">
    <subcellularLocation>
        <location evidence="1">Membrane</location>
        <topology evidence="1">Multi-pass membrane protein</topology>
    </subcellularLocation>
</comment>
<evidence type="ECO:0000256" key="3">
    <source>
        <dbReference type="ARBA" id="ARBA00022448"/>
    </source>
</evidence>
<keyword evidence="4 9" id="KW-0812">Transmembrane</keyword>
<keyword evidence="8 9" id="KW-0472">Membrane</keyword>
<dbReference type="GO" id="GO:0015031">
    <property type="term" value="P:protein transport"/>
    <property type="evidence" value="ECO:0007669"/>
    <property type="project" value="UniProtKB-KW"/>
</dbReference>
<proteinExistence type="inferred from homology"/>
<feature type="transmembrane region" description="Helical" evidence="9">
    <location>
        <begin position="218"/>
        <end position="237"/>
    </location>
</feature>